<keyword evidence="2" id="KW-1185">Reference proteome</keyword>
<reference evidence="1 2" key="1">
    <citation type="submission" date="2019-07" db="EMBL/GenBank/DDBJ databases">
        <title>De Novo Assembly of kiwifruit Actinidia rufa.</title>
        <authorList>
            <person name="Sugita-Konishi S."/>
            <person name="Sato K."/>
            <person name="Mori E."/>
            <person name="Abe Y."/>
            <person name="Kisaki G."/>
            <person name="Hamano K."/>
            <person name="Suezawa K."/>
            <person name="Otani M."/>
            <person name="Fukuda T."/>
            <person name="Manabe T."/>
            <person name="Gomi K."/>
            <person name="Tabuchi M."/>
            <person name="Akimitsu K."/>
            <person name="Kataoka I."/>
        </authorList>
    </citation>
    <scope>NUCLEOTIDE SEQUENCE [LARGE SCALE GENOMIC DNA]</scope>
    <source>
        <strain evidence="2">cv. Fuchu</strain>
    </source>
</reference>
<dbReference type="AlphaFoldDB" id="A0A7J0H0J5"/>
<comment type="caution">
    <text evidence="1">The sequence shown here is derived from an EMBL/GenBank/DDBJ whole genome shotgun (WGS) entry which is preliminary data.</text>
</comment>
<dbReference type="Proteomes" id="UP000585474">
    <property type="component" value="Unassembled WGS sequence"/>
</dbReference>
<name>A0A7J0H0J5_9ERIC</name>
<proteinExistence type="predicted"/>
<evidence type="ECO:0000313" key="1">
    <source>
        <dbReference type="EMBL" id="GFZ16617.1"/>
    </source>
</evidence>
<evidence type="ECO:0000313" key="2">
    <source>
        <dbReference type="Proteomes" id="UP000585474"/>
    </source>
</evidence>
<sequence>MTILENREYALARQAVPHCRRGEEHALAEREAVLLQRPPEGCLGRRDDKEEGCDEEWNEVSCVELPPVVA</sequence>
<dbReference type="EMBL" id="BJWL01000025">
    <property type="protein sequence ID" value="GFZ16617.1"/>
    <property type="molecule type" value="Genomic_DNA"/>
</dbReference>
<protein>
    <submittedName>
        <fullName evidence="1">Uncharacterized protein</fullName>
    </submittedName>
</protein>
<accession>A0A7J0H0J5</accession>
<gene>
    <name evidence="1" type="ORF">Acr_25g0010260</name>
</gene>
<organism evidence="1 2">
    <name type="scientific">Actinidia rufa</name>
    <dbReference type="NCBI Taxonomy" id="165716"/>
    <lineage>
        <taxon>Eukaryota</taxon>
        <taxon>Viridiplantae</taxon>
        <taxon>Streptophyta</taxon>
        <taxon>Embryophyta</taxon>
        <taxon>Tracheophyta</taxon>
        <taxon>Spermatophyta</taxon>
        <taxon>Magnoliopsida</taxon>
        <taxon>eudicotyledons</taxon>
        <taxon>Gunneridae</taxon>
        <taxon>Pentapetalae</taxon>
        <taxon>asterids</taxon>
        <taxon>Ericales</taxon>
        <taxon>Actinidiaceae</taxon>
        <taxon>Actinidia</taxon>
    </lineage>
</organism>